<comment type="caution">
    <text evidence="2">The sequence shown here is derived from an EMBL/GenBank/DDBJ whole genome shotgun (WGS) entry which is preliminary data.</text>
</comment>
<proteinExistence type="predicted"/>
<gene>
    <name evidence="2" type="ORF">Sangu_2655400</name>
</gene>
<reference evidence="2" key="1">
    <citation type="submission" date="2020-06" db="EMBL/GenBank/DDBJ databases">
        <authorList>
            <person name="Li T."/>
            <person name="Hu X."/>
            <person name="Zhang T."/>
            <person name="Song X."/>
            <person name="Zhang H."/>
            <person name="Dai N."/>
            <person name="Sheng W."/>
            <person name="Hou X."/>
            <person name="Wei L."/>
        </authorList>
    </citation>
    <scope>NUCLEOTIDE SEQUENCE</scope>
    <source>
        <strain evidence="2">G01</strain>
        <tissue evidence="2">Leaf</tissue>
    </source>
</reference>
<protein>
    <submittedName>
        <fullName evidence="2">Uncharacterized protein</fullName>
    </submittedName>
</protein>
<feature type="region of interest" description="Disordered" evidence="1">
    <location>
        <begin position="88"/>
        <end position="117"/>
    </location>
</feature>
<dbReference type="EMBL" id="JACGWK010001443">
    <property type="protein sequence ID" value="KAL0288499.1"/>
    <property type="molecule type" value="Genomic_DNA"/>
</dbReference>
<evidence type="ECO:0000313" key="2">
    <source>
        <dbReference type="EMBL" id="KAL0288499.1"/>
    </source>
</evidence>
<accession>A0AAW2J2I4</accession>
<feature type="compositionally biased region" description="Polar residues" evidence="1">
    <location>
        <begin position="89"/>
        <end position="102"/>
    </location>
</feature>
<name>A0AAW2J2I4_9LAMI</name>
<sequence>MEPPIEGYGMYKLQQKIYRTKVLLKRWNREVFGNVFTTVEQAKQEAEEAEKNFDRDPSETNLVALNKCNAALVHCLNRNIGGRRVIVSGSKTGKGTQNTFTRLSKKKKAQVHNPQNL</sequence>
<evidence type="ECO:0000256" key="1">
    <source>
        <dbReference type="SAM" id="MobiDB-lite"/>
    </source>
</evidence>
<dbReference type="AlphaFoldDB" id="A0AAW2J2I4"/>
<organism evidence="2">
    <name type="scientific">Sesamum angustifolium</name>
    <dbReference type="NCBI Taxonomy" id="2727405"/>
    <lineage>
        <taxon>Eukaryota</taxon>
        <taxon>Viridiplantae</taxon>
        <taxon>Streptophyta</taxon>
        <taxon>Embryophyta</taxon>
        <taxon>Tracheophyta</taxon>
        <taxon>Spermatophyta</taxon>
        <taxon>Magnoliopsida</taxon>
        <taxon>eudicotyledons</taxon>
        <taxon>Gunneridae</taxon>
        <taxon>Pentapetalae</taxon>
        <taxon>asterids</taxon>
        <taxon>lamiids</taxon>
        <taxon>Lamiales</taxon>
        <taxon>Pedaliaceae</taxon>
        <taxon>Sesamum</taxon>
    </lineage>
</organism>
<reference evidence="2" key="2">
    <citation type="journal article" date="2024" name="Plant">
        <title>Genomic evolution and insights into agronomic trait innovations of Sesamum species.</title>
        <authorList>
            <person name="Miao H."/>
            <person name="Wang L."/>
            <person name="Qu L."/>
            <person name="Liu H."/>
            <person name="Sun Y."/>
            <person name="Le M."/>
            <person name="Wang Q."/>
            <person name="Wei S."/>
            <person name="Zheng Y."/>
            <person name="Lin W."/>
            <person name="Duan Y."/>
            <person name="Cao H."/>
            <person name="Xiong S."/>
            <person name="Wang X."/>
            <person name="Wei L."/>
            <person name="Li C."/>
            <person name="Ma Q."/>
            <person name="Ju M."/>
            <person name="Zhao R."/>
            <person name="Li G."/>
            <person name="Mu C."/>
            <person name="Tian Q."/>
            <person name="Mei H."/>
            <person name="Zhang T."/>
            <person name="Gao T."/>
            <person name="Zhang H."/>
        </authorList>
    </citation>
    <scope>NUCLEOTIDE SEQUENCE</scope>
    <source>
        <strain evidence="2">G01</strain>
    </source>
</reference>